<reference evidence="2" key="1">
    <citation type="submission" date="2018-11" db="EMBL/GenBank/DDBJ databases">
        <authorList>
            <consortium name="Pathogen Informatics"/>
        </authorList>
    </citation>
    <scope>NUCLEOTIDE SEQUENCE</scope>
</reference>
<comment type="caution">
    <text evidence="2">The sequence shown here is derived from an EMBL/GenBank/DDBJ whole genome shotgun (WGS) entry which is preliminary data.</text>
</comment>
<evidence type="ECO:0000256" key="1">
    <source>
        <dbReference type="SAM" id="SignalP"/>
    </source>
</evidence>
<gene>
    <name evidence="2" type="ORF">PXEA_LOCUS5577</name>
</gene>
<dbReference type="Proteomes" id="UP000784294">
    <property type="component" value="Unassembled WGS sequence"/>
</dbReference>
<dbReference type="Gene3D" id="3.40.50.300">
    <property type="entry name" value="P-loop containing nucleotide triphosphate hydrolases"/>
    <property type="match status" value="1"/>
</dbReference>
<dbReference type="InterPro" id="IPR027417">
    <property type="entry name" value="P-loop_NTPase"/>
</dbReference>
<organism evidence="2 3">
    <name type="scientific">Protopolystoma xenopodis</name>
    <dbReference type="NCBI Taxonomy" id="117903"/>
    <lineage>
        <taxon>Eukaryota</taxon>
        <taxon>Metazoa</taxon>
        <taxon>Spiralia</taxon>
        <taxon>Lophotrochozoa</taxon>
        <taxon>Platyhelminthes</taxon>
        <taxon>Monogenea</taxon>
        <taxon>Polyopisthocotylea</taxon>
        <taxon>Polystomatidea</taxon>
        <taxon>Polystomatidae</taxon>
        <taxon>Protopolystoma</taxon>
    </lineage>
</organism>
<feature type="signal peptide" evidence="1">
    <location>
        <begin position="1"/>
        <end position="23"/>
    </location>
</feature>
<dbReference type="OrthoDB" id="64767at2759"/>
<dbReference type="AlphaFoldDB" id="A0A448WHR1"/>
<protein>
    <submittedName>
        <fullName evidence="2">Uncharacterized protein</fullName>
    </submittedName>
</protein>
<dbReference type="EMBL" id="CAAALY010013884">
    <property type="protein sequence ID" value="VEL12137.1"/>
    <property type="molecule type" value="Genomic_DNA"/>
</dbReference>
<feature type="chain" id="PRO_5019177820" evidence="1">
    <location>
        <begin position="24"/>
        <end position="94"/>
    </location>
</feature>
<proteinExistence type="predicted"/>
<keyword evidence="3" id="KW-1185">Reference proteome</keyword>
<evidence type="ECO:0000313" key="3">
    <source>
        <dbReference type="Proteomes" id="UP000784294"/>
    </source>
</evidence>
<name>A0A448WHR1_9PLAT</name>
<evidence type="ECO:0000313" key="2">
    <source>
        <dbReference type="EMBL" id="VEL12137.1"/>
    </source>
</evidence>
<keyword evidence="1" id="KW-0732">Signal</keyword>
<accession>A0A448WHR1</accession>
<sequence>MMIMLPRSVILVLLSATVPNVNEFADWLGRIRSSITGPGNSLLEHPVDTIHVVVTEKRPVPLEHFLYSGFEASGQDDLYMIVNQQGHFYLPGII</sequence>